<sequence length="215" mass="25252">MSKFDEIFDDSRNIISNEEILYLKDAIHMSGEIQNELKSMLNQVEKLSIKFNNPNRVCMKTIVPGVEQIFPDYLLLNFDAVINEERQKHDFNSPQQHHKLQEINDGSHFTKTSTVKSEIINHLREVCEESKFDVDEGGGGDRKSFNYESKSIDEHVEPYSEFWNKYQKIKCEIIKIERELRSTEIRIKLITNEAETRAINANNYAFNIQSKQFKE</sequence>
<evidence type="ECO:0000313" key="2">
    <source>
        <dbReference type="EMBL" id="CRK93189.1"/>
    </source>
</evidence>
<evidence type="ECO:0000256" key="1">
    <source>
        <dbReference type="SAM" id="Coils"/>
    </source>
</evidence>
<evidence type="ECO:0000313" key="3">
    <source>
        <dbReference type="Proteomes" id="UP000183832"/>
    </source>
</evidence>
<keyword evidence="1" id="KW-0175">Coiled coil</keyword>
<dbReference type="EMBL" id="CVRI01000037">
    <property type="protein sequence ID" value="CRK93189.1"/>
    <property type="molecule type" value="Genomic_DNA"/>
</dbReference>
<keyword evidence="3" id="KW-1185">Reference proteome</keyword>
<dbReference type="AlphaFoldDB" id="A0A1J1HYT7"/>
<accession>A0A1J1HYT7</accession>
<proteinExistence type="predicted"/>
<name>A0A1J1HYT7_9DIPT</name>
<gene>
    <name evidence="2" type="ORF">CLUMA_CG006733</name>
</gene>
<protein>
    <submittedName>
        <fullName evidence="2">CLUMA_CG006733, isoform A</fullName>
    </submittedName>
</protein>
<dbReference type="Proteomes" id="UP000183832">
    <property type="component" value="Unassembled WGS sequence"/>
</dbReference>
<organism evidence="2 3">
    <name type="scientific">Clunio marinus</name>
    <dbReference type="NCBI Taxonomy" id="568069"/>
    <lineage>
        <taxon>Eukaryota</taxon>
        <taxon>Metazoa</taxon>
        <taxon>Ecdysozoa</taxon>
        <taxon>Arthropoda</taxon>
        <taxon>Hexapoda</taxon>
        <taxon>Insecta</taxon>
        <taxon>Pterygota</taxon>
        <taxon>Neoptera</taxon>
        <taxon>Endopterygota</taxon>
        <taxon>Diptera</taxon>
        <taxon>Nematocera</taxon>
        <taxon>Chironomoidea</taxon>
        <taxon>Chironomidae</taxon>
        <taxon>Clunio</taxon>
    </lineage>
</organism>
<reference evidence="2 3" key="1">
    <citation type="submission" date="2015-04" db="EMBL/GenBank/DDBJ databases">
        <authorList>
            <person name="Syromyatnikov M.Y."/>
            <person name="Popov V.N."/>
        </authorList>
    </citation>
    <scope>NUCLEOTIDE SEQUENCE [LARGE SCALE GENOMIC DNA]</scope>
</reference>
<feature type="coiled-coil region" evidence="1">
    <location>
        <begin position="166"/>
        <end position="193"/>
    </location>
</feature>